<proteinExistence type="predicted"/>
<accession>A0A840WRK5</accession>
<dbReference type="PANTHER" id="PTHR35336">
    <property type="entry name" value="ADENOSYLCOBINAMIDE AMIDOHYDROLASE"/>
    <property type="match status" value="1"/>
</dbReference>
<organism evidence="1 2">
    <name type="scientific">Rubricella aquisinus</name>
    <dbReference type="NCBI Taxonomy" id="2028108"/>
    <lineage>
        <taxon>Bacteria</taxon>
        <taxon>Pseudomonadati</taxon>
        <taxon>Pseudomonadota</taxon>
        <taxon>Alphaproteobacteria</taxon>
        <taxon>Rhodobacterales</taxon>
        <taxon>Paracoccaceae</taxon>
        <taxon>Rubricella</taxon>
    </lineage>
</organism>
<dbReference type="EMBL" id="JACIJS010000006">
    <property type="protein sequence ID" value="MBB5516302.1"/>
    <property type="molecule type" value="Genomic_DNA"/>
</dbReference>
<protein>
    <submittedName>
        <fullName evidence="1">Adenosylcobinamide amidohydrolase</fullName>
    </submittedName>
</protein>
<name>A0A840WRK5_9RHOB</name>
<evidence type="ECO:0000313" key="2">
    <source>
        <dbReference type="Proteomes" id="UP000553766"/>
    </source>
</evidence>
<dbReference type="PANTHER" id="PTHR35336:SF5">
    <property type="entry name" value="ADENOSYLCOBINAMIDE AMIDOHYDROLASE"/>
    <property type="match status" value="1"/>
</dbReference>
<dbReference type="Pfam" id="PF01955">
    <property type="entry name" value="CbiZ"/>
    <property type="match status" value="1"/>
</dbReference>
<dbReference type="Proteomes" id="UP000553766">
    <property type="component" value="Unassembled WGS sequence"/>
</dbReference>
<dbReference type="InterPro" id="IPR002808">
    <property type="entry name" value="AdoCbi_amidolase"/>
</dbReference>
<dbReference type="InterPro" id="IPR052209">
    <property type="entry name" value="CbiZ"/>
</dbReference>
<comment type="caution">
    <text evidence="1">The sequence shown here is derived from an EMBL/GenBank/DDBJ whole genome shotgun (WGS) entry which is preliminary data.</text>
</comment>
<keyword evidence="2" id="KW-1185">Reference proteome</keyword>
<dbReference type="GO" id="GO:0016787">
    <property type="term" value="F:hydrolase activity"/>
    <property type="evidence" value="ECO:0007669"/>
    <property type="project" value="UniProtKB-KW"/>
</dbReference>
<evidence type="ECO:0000313" key="1">
    <source>
        <dbReference type="EMBL" id="MBB5516302.1"/>
    </source>
</evidence>
<dbReference type="AlphaFoldDB" id="A0A840WRK5"/>
<reference evidence="1 2" key="1">
    <citation type="submission" date="2020-08" db="EMBL/GenBank/DDBJ databases">
        <title>Genomic Encyclopedia of Type Strains, Phase IV (KMG-IV): sequencing the most valuable type-strain genomes for metagenomic binning, comparative biology and taxonomic classification.</title>
        <authorList>
            <person name="Goeker M."/>
        </authorList>
    </citation>
    <scope>NUCLEOTIDE SEQUENCE [LARGE SCALE GENOMIC DNA]</scope>
    <source>
        <strain evidence="1 2">DSM 103377</strain>
    </source>
</reference>
<sequence>MRITLTPPWLIADLATPHKMASWALSHPGITRAQRVAWRQVRNADLPQELDVTDWFTKELSTQGDPVGLLTSRDIRHHHHTTVTIEGHRVEALATVGLSNAEEIGTRSPRAPFPGTINILVQSHTPMTEAALLEAMSLIAAARTVEVLAADHPLPGGRRATGTGTDCIVIAAPDAPDPTPYAGMHTALGEAIGAATRQVMRAGVTLWTEQHRAGQIKPLQPTGETDP</sequence>
<keyword evidence="1" id="KW-0378">Hydrolase</keyword>
<gene>
    <name evidence="1" type="ORF">FHS89_002328</name>
</gene>
<dbReference type="RefSeq" id="WP_221229407.1">
    <property type="nucleotide sequence ID" value="NZ_JACIJS010000006.1"/>
</dbReference>